<dbReference type="InterPro" id="IPR002018">
    <property type="entry name" value="CarbesteraseB"/>
</dbReference>
<evidence type="ECO:0000256" key="3">
    <source>
        <dbReference type="SAM" id="SignalP"/>
    </source>
</evidence>
<dbReference type="AlphaFoldDB" id="A0A7R9KYD3"/>
<keyword evidence="2" id="KW-0325">Glycoprotein</keyword>
<organism evidence="5">
    <name type="scientific">Medioppia subpectinata</name>
    <dbReference type="NCBI Taxonomy" id="1979941"/>
    <lineage>
        <taxon>Eukaryota</taxon>
        <taxon>Metazoa</taxon>
        <taxon>Ecdysozoa</taxon>
        <taxon>Arthropoda</taxon>
        <taxon>Chelicerata</taxon>
        <taxon>Arachnida</taxon>
        <taxon>Acari</taxon>
        <taxon>Acariformes</taxon>
        <taxon>Sarcoptiformes</taxon>
        <taxon>Oribatida</taxon>
        <taxon>Brachypylina</taxon>
        <taxon>Oppioidea</taxon>
        <taxon>Oppiidae</taxon>
        <taxon>Medioppia</taxon>
    </lineage>
</organism>
<dbReference type="Pfam" id="PF00135">
    <property type="entry name" value="COesterase"/>
    <property type="match status" value="1"/>
</dbReference>
<dbReference type="InterPro" id="IPR051093">
    <property type="entry name" value="Neuroligin/BSAL"/>
</dbReference>
<accession>A0A7R9KYD3</accession>
<keyword evidence="6" id="KW-1185">Reference proteome</keyword>
<reference evidence="5" key="1">
    <citation type="submission" date="2020-11" db="EMBL/GenBank/DDBJ databases">
        <authorList>
            <person name="Tran Van P."/>
        </authorList>
    </citation>
    <scope>NUCLEOTIDE SEQUENCE</scope>
</reference>
<dbReference type="InterPro" id="IPR029058">
    <property type="entry name" value="AB_hydrolase_fold"/>
</dbReference>
<dbReference type="Gene3D" id="3.40.50.1820">
    <property type="entry name" value="alpha/beta hydrolase"/>
    <property type="match status" value="1"/>
</dbReference>
<gene>
    <name evidence="5" type="ORF">OSB1V03_LOCUS12090</name>
</gene>
<dbReference type="SUPFAM" id="SSF53474">
    <property type="entry name" value="alpha/beta-Hydrolases"/>
    <property type="match status" value="1"/>
</dbReference>
<dbReference type="PANTHER" id="PTHR43903">
    <property type="entry name" value="NEUROLIGIN"/>
    <property type="match status" value="1"/>
</dbReference>
<evidence type="ECO:0000256" key="1">
    <source>
        <dbReference type="ARBA" id="ARBA00005964"/>
    </source>
</evidence>
<name>A0A7R9KYD3_9ACAR</name>
<keyword evidence="3" id="KW-0732">Signal</keyword>
<proteinExistence type="inferred from homology"/>
<evidence type="ECO:0000313" key="5">
    <source>
        <dbReference type="EMBL" id="CAD7631681.1"/>
    </source>
</evidence>
<dbReference type="OrthoDB" id="6512235at2759"/>
<dbReference type="EMBL" id="OC864407">
    <property type="protein sequence ID" value="CAD7631681.1"/>
    <property type="molecule type" value="Genomic_DNA"/>
</dbReference>
<sequence length="592" mass="67191">MLLKYQLDLKSLLIVCNVLGLLLNVCQTVEINYNNPVVNTANGPVRGLPYHYTTTTNNAPKQVVAFTGVPYARPPTGFDRFAPPTDPDQWTTEVDATNRRVMCPQVEDRFEYTQTEQIDESEDCLLLNIYVPVFPQQFVSNLPVLVYFHGGEFKYGSKDHVKPDLLLDASLTGPSNGIIVVTANYRLGVLGFLSTDDVNIPGNNGIRDQVQALRWINNNIAQFNGNPQNVTIMGHDAGGIAVSMHVLNPAAWPYFNSAISIGGTVFTPWAFKDNPKDQAMNFANFFGCDQRSDKMLDCLRGQDRNALMGKSRDRDLERNVQPYWFRPVVDRNLTSSGVLKDWPESLYRNGQFKKCSYMIGFTRNEGSLEYYLQKERADNRRTNEEKIAFLIRPFLKEWASEDVIATVINYQYFGKNFSRNALSSQFANGPQSIRNNAQFNSLNNQMPYQSGIQNNYQSNIAAGGGQEYQNDQILVELMGDFLYIAPSDFVARLHSMGGGKVWVYAFEFEGTRSLGPIQKNAKMISKQTYGVTHMDDMLYAFNTPYAPDAAATERTLSSTYARMFFELTRFGYIPDVYNSFYQWRQYLHHQPS</sequence>
<evidence type="ECO:0000259" key="4">
    <source>
        <dbReference type="Pfam" id="PF00135"/>
    </source>
</evidence>
<dbReference type="Proteomes" id="UP000759131">
    <property type="component" value="Unassembled WGS sequence"/>
</dbReference>
<protein>
    <recommendedName>
        <fullName evidence="4">Carboxylesterase type B domain-containing protein</fullName>
    </recommendedName>
</protein>
<feature type="signal peptide" evidence="3">
    <location>
        <begin position="1"/>
        <end position="28"/>
    </location>
</feature>
<comment type="similarity">
    <text evidence="1">Belongs to the type-B carboxylesterase/lipase family.</text>
</comment>
<feature type="domain" description="Carboxylesterase type B" evidence="4">
    <location>
        <begin position="35"/>
        <end position="586"/>
    </location>
</feature>
<evidence type="ECO:0000313" key="6">
    <source>
        <dbReference type="Proteomes" id="UP000759131"/>
    </source>
</evidence>
<feature type="chain" id="PRO_5035591796" description="Carboxylesterase type B domain-containing protein" evidence="3">
    <location>
        <begin position="29"/>
        <end position="592"/>
    </location>
</feature>
<evidence type="ECO:0000256" key="2">
    <source>
        <dbReference type="ARBA" id="ARBA00023180"/>
    </source>
</evidence>
<dbReference type="EMBL" id="CAJPIZ010009832">
    <property type="protein sequence ID" value="CAG2112111.1"/>
    <property type="molecule type" value="Genomic_DNA"/>
</dbReference>